<dbReference type="EMBL" id="MN071207">
    <property type="protein sequence ID" value="QEA08900.1"/>
    <property type="molecule type" value="Genomic_DNA"/>
</dbReference>
<accession>A0A5B8RPP8</accession>
<keyword evidence="1" id="KW-0378">Hydrolase</keyword>
<dbReference type="PANTHER" id="PTHR43798:SF31">
    <property type="entry name" value="AB HYDROLASE SUPERFAMILY PROTEIN YCLE"/>
    <property type="match status" value="1"/>
</dbReference>
<dbReference type="InterPro" id="IPR050266">
    <property type="entry name" value="AB_hydrolase_sf"/>
</dbReference>
<dbReference type="AlphaFoldDB" id="A0A5B8RPP8"/>
<name>A0A5B8RPP8_STRHY</name>
<evidence type="ECO:0000313" key="3">
    <source>
        <dbReference type="EMBL" id="QEA08900.1"/>
    </source>
</evidence>
<protein>
    <submittedName>
        <fullName evidence="3">JenE</fullName>
    </submittedName>
</protein>
<dbReference type="Gene3D" id="3.40.50.1820">
    <property type="entry name" value="alpha/beta hydrolase"/>
    <property type="match status" value="1"/>
</dbReference>
<dbReference type="GO" id="GO:0016787">
    <property type="term" value="F:hydrolase activity"/>
    <property type="evidence" value="ECO:0007669"/>
    <property type="project" value="UniProtKB-KW"/>
</dbReference>
<dbReference type="PRINTS" id="PR00111">
    <property type="entry name" value="ABHYDROLASE"/>
</dbReference>
<dbReference type="PANTHER" id="PTHR43798">
    <property type="entry name" value="MONOACYLGLYCEROL LIPASE"/>
    <property type="match status" value="1"/>
</dbReference>
<gene>
    <name evidence="3" type="primary">jenE</name>
</gene>
<sequence>MKLSVAVDHGVTLRVRHRPGGDGRPFLLLHGLRSNARMWDDVADRLVAAGHPVYALDMRGHGDSDLPEHGYDNATATADLVAVCRELRLTGALLAGHSWGGNLAVRLVAEHPEVAAGLALVDGGWISMVDTSQGGPAREKVVEMVGRAHSQVSGMTAQTLRETLRGLHPTWSAAAVEATLADLAEGPDGLLVPRLPLEKLLSILESMWEDPPARWYPAITVPVMLCSTLPVQVPMLSDLARKWVAEVEAALPQADPRWYVGADHNVHADHPARVAGDLLDLAATVDKPASERP</sequence>
<dbReference type="GO" id="GO:0016020">
    <property type="term" value="C:membrane"/>
    <property type="evidence" value="ECO:0007669"/>
    <property type="project" value="TreeGrafter"/>
</dbReference>
<dbReference type="SUPFAM" id="SSF53474">
    <property type="entry name" value="alpha/beta-Hydrolases"/>
    <property type="match status" value="1"/>
</dbReference>
<dbReference type="InterPro" id="IPR029058">
    <property type="entry name" value="AB_hydrolase_fold"/>
</dbReference>
<dbReference type="InterPro" id="IPR000073">
    <property type="entry name" value="AB_hydrolase_1"/>
</dbReference>
<dbReference type="Pfam" id="PF12697">
    <property type="entry name" value="Abhydrolase_6"/>
    <property type="match status" value="1"/>
</dbReference>
<organism evidence="3">
    <name type="scientific">Streptomyces hygroscopicus</name>
    <dbReference type="NCBI Taxonomy" id="1912"/>
    <lineage>
        <taxon>Bacteria</taxon>
        <taxon>Bacillati</taxon>
        <taxon>Actinomycetota</taxon>
        <taxon>Actinomycetes</taxon>
        <taxon>Kitasatosporales</taxon>
        <taxon>Streptomycetaceae</taxon>
        <taxon>Streptomyces</taxon>
        <taxon>Streptomyces violaceusniger group</taxon>
    </lineage>
</organism>
<proteinExistence type="predicted"/>
<reference evidence="3" key="1">
    <citation type="submission" date="2019-06" db="EMBL/GenBank/DDBJ databases">
        <authorList>
            <person name="Fu A."/>
            <person name="Liu R."/>
            <person name="Liu T."/>
        </authorList>
    </citation>
    <scope>NUCLEOTIDE SEQUENCE</scope>
    <source>
        <strain evidence="3">ATCC 21840</strain>
    </source>
</reference>
<evidence type="ECO:0000259" key="2">
    <source>
        <dbReference type="Pfam" id="PF12697"/>
    </source>
</evidence>
<feature type="domain" description="AB hydrolase-1" evidence="2">
    <location>
        <begin position="26"/>
        <end position="275"/>
    </location>
</feature>
<evidence type="ECO:0000256" key="1">
    <source>
        <dbReference type="ARBA" id="ARBA00022801"/>
    </source>
</evidence>